<protein>
    <submittedName>
        <fullName evidence="2">Monoacylglycerol lipase ABHD12-like</fullName>
    </submittedName>
</protein>
<gene>
    <name evidence="2" type="primary">LOC107585260</name>
</gene>
<evidence type="ECO:0000313" key="2">
    <source>
        <dbReference type="Ensembl" id="ENSSGRP00000048542.1"/>
    </source>
</evidence>
<evidence type="ECO:0000313" key="3">
    <source>
        <dbReference type="Proteomes" id="UP000472262"/>
    </source>
</evidence>
<sequence>MISLLLTQIHSNMSGFGDSTGEPTEAGLTSDAVYLYHWVKARSGNSPVCVWGHSIGSGVTTNTAVKLLEQGKQFDGIILEGAFVTGQRARDQPIEHPFTWFYWKFPYIQFILFNPLKNNIFVFPTNENLQKLRTPLMILHAEDDHIVPFASAQEIYRIAKKAQNSDKRVKLVPFDGALGYLHNGLYKDPGLPEIIRSQWQWTWTKMGLLSLCILSVSIPLLLHLFSDSIDLSRPSDIGLNHTINMYLTPEEGVRVGVWHTVPEHRWKEAQGKDLDWYEKALGDGSPIFIYLHGNRGNRSAPHRIGIANVLSAVGYHVLVLDYRGFGDSTGEPTEAGLCTDVLYLYHWVKARSGNSPVCVWGHSLGSGVASTTAVKLLVQGKQFDGIILEGAFLNARMETNKLTEHPFTWIYWKFPYIQYFLFNPLKNKDLNLPTDENLQKIQTPLMILHAEDDHLVPFASAQEIYRIAKKAQNSDEHVKLVRFDGALGYLHNGLYKDPGLPNIIREFMQSLMT</sequence>
<dbReference type="PANTHER" id="PTHR12277:SF69">
    <property type="entry name" value="PROTEIN ABHD12B"/>
    <property type="match status" value="1"/>
</dbReference>
<keyword evidence="3" id="KW-1185">Reference proteome</keyword>
<organism evidence="2 3">
    <name type="scientific">Sinocyclocheilus grahami</name>
    <name type="common">Dianchi golden-line fish</name>
    <name type="synonym">Barbus grahami</name>
    <dbReference type="NCBI Taxonomy" id="75366"/>
    <lineage>
        <taxon>Eukaryota</taxon>
        <taxon>Metazoa</taxon>
        <taxon>Chordata</taxon>
        <taxon>Craniata</taxon>
        <taxon>Vertebrata</taxon>
        <taxon>Euteleostomi</taxon>
        <taxon>Actinopterygii</taxon>
        <taxon>Neopterygii</taxon>
        <taxon>Teleostei</taxon>
        <taxon>Ostariophysi</taxon>
        <taxon>Cypriniformes</taxon>
        <taxon>Cyprinidae</taxon>
        <taxon>Cyprininae</taxon>
        <taxon>Sinocyclocheilus</taxon>
    </lineage>
</organism>
<dbReference type="Proteomes" id="UP000472262">
    <property type="component" value="Unassembled WGS sequence"/>
</dbReference>
<dbReference type="GO" id="GO:0005789">
    <property type="term" value="C:endoplasmic reticulum membrane"/>
    <property type="evidence" value="ECO:0007669"/>
    <property type="project" value="TreeGrafter"/>
</dbReference>
<evidence type="ECO:0000259" key="1">
    <source>
        <dbReference type="Pfam" id="PF00561"/>
    </source>
</evidence>
<dbReference type="InterPro" id="IPR029058">
    <property type="entry name" value="AB_hydrolase_fold"/>
</dbReference>
<accession>A0A672NFZ2</accession>
<reference evidence="2" key="2">
    <citation type="submission" date="2025-09" db="UniProtKB">
        <authorList>
            <consortium name="Ensembl"/>
        </authorList>
    </citation>
    <scope>IDENTIFICATION</scope>
</reference>
<name>A0A672NFZ2_SINGR</name>
<reference evidence="2" key="1">
    <citation type="submission" date="2025-08" db="UniProtKB">
        <authorList>
            <consortium name="Ensembl"/>
        </authorList>
    </citation>
    <scope>IDENTIFICATION</scope>
</reference>
<dbReference type="GO" id="GO:0052651">
    <property type="term" value="P:monoacylglycerol catabolic process"/>
    <property type="evidence" value="ECO:0007669"/>
    <property type="project" value="TreeGrafter"/>
</dbReference>
<dbReference type="InterPro" id="IPR000073">
    <property type="entry name" value="AB_hydrolase_1"/>
</dbReference>
<dbReference type="GO" id="GO:0004622">
    <property type="term" value="F:phosphatidylcholine lysophospholipase activity"/>
    <property type="evidence" value="ECO:0007669"/>
    <property type="project" value="TreeGrafter"/>
</dbReference>
<dbReference type="Gene3D" id="3.40.50.1820">
    <property type="entry name" value="alpha/beta hydrolase"/>
    <property type="match status" value="2"/>
</dbReference>
<dbReference type="GO" id="GO:0006660">
    <property type="term" value="P:phosphatidylserine catabolic process"/>
    <property type="evidence" value="ECO:0007669"/>
    <property type="project" value="TreeGrafter"/>
</dbReference>
<dbReference type="Pfam" id="PF00561">
    <property type="entry name" value="Abhydrolase_1"/>
    <property type="match status" value="1"/>
</dbReference>
<dbReference type="SUPFAM" id="SSF53474">
    <property type="entry name" value="alpha/beta-Hydrolases"/>
    <property type="match status" value="2"/>
</dbReference>
<feature type="domain" description="AB hydrolase-1" evidence="1">
    <location>
        <begin position="286"/>
        <end position="412"/>
    </location>
</feature>
<dbReference type="PANTHER" id="PTHR12277">
    <property type="entry name" value="ALPHA/BETA HYDROLASE DOMAIN-CONTAINING PROTEIN"/>
    <property type="match status" value="1"/>
</dbReference>
<dbReference type="GO" id="GO:0047372">
    <property type="term" value="F:monoacylglycerol lipase activity"/>
    <property type="evidence" value="ECO:0007669"/>
    <property type="project" value="TreeGrafter"/>
</dbReference>
<dbReference type="Ensembl" id="ENSSGRT00000051880.1">
    <property type="protein sequence ID" value="ENSSGRP00000048542.1"/>
    <property type="gene ID" value="ENSSGRG00000025851.1"/>
</dbReference>
<dbReference type="AlphaFoldDB" id="A0A672NFZ2"/>
<dbReference type="InParanoid" id="A0A672NFZ2"/>
<proteinExistence type="predicted"/>